<keyword evidence="4" id="KW-1185">Reference proteome</keyword>
<dbReference type="EMBL" id="CAJNOC010000278">
    <property type="protein sequence ID" value="CAF0737757.1"/>
    <property type="molecule type" value="Genomic_DNA"/>
</dbReference>
<evidence type="ECO:0000259" key="2">
    <source>
        <dbReference type="PROSITE" id="PS51061"/>
    </source>
</evidence>
<dbReference type="SUPFAM" id="SSF52540">
    <property type="entry name" value="P-loop containing nucleoside triphosphate hydrolases"/>
    <property type="match status" value="2"/>
</dbReference>
<dbReference type="PROSITE" id="PS51061">
    <property type="entry name" value="R3H"/>
    <property type="match status" value="1"/>
</dbReference>
<dbReference type="InterPro" id="IPR036867">
    <property type="entry name" value="R3H_dom_sf"/>
</dbReference>
<dbReference type="PANTHER" id="PTHR18934">
    <property type="entry name" value="ATP-DEPENDENT RNA HELICASE"/>
    <property type="match status" value="1"/>
</dbReference>
<feature type="repeat" description="ANK" evidence="1">
    <location>
        <begin position="441"/>
        <end position="473"/>
    </location>
</feature>
<dbReference type="InterPro" id="IPR036770">
    <property type="entry name" value="Ankyrin_rpt-contain_sf"/>
</dbReference>
<name>A0A813NGC9_9BILA</name>
<dbReference type="InterPro" id="IPR027417">
    <property type="entry name" value="P-loop_NTPase"/>
</dbReference>
<dbReference type="SMART" id="SM00393">
    <property type="entry name" value="R3H"/>
    <property type="match status" value="1"/>
</dbReference>
<comment type="caution">
    <text evidence="3">The sequence shown here is derived from an EMBL/GenBank/DDBJ whole genome shotgun (WGS) entry which is preliminary data.</text>
</comment>
<dbReference type="PROSITE" id="PS50088">
    <property type="entry name" value="ANK_REPEAT"/>
    <property type="match status" value="1"/>
</dbReference>
<dbReference type="Pfam" id="PF01424">
    <property type="entry name" value="R3H"/>
    <property type="match status" value="1"/>
</dbReference>
<evidence type="ECO:0000313" key="4">
    <source>
        <dbReference type="Proteomes" id="UP000663879"/>
    </source>
</evidence>
<dbReference type="Gene3D" id="1.25.40.20">
    <property type="entry name" value="Ankyrin repeat-containing domain"/>
    <property type="match status" value="1"/>
</dbReference>
<dbReference type="InterPro" id="IPR002110">
    <property type="entry name" value="Ankyrin_rpt"/>
</dbReference>
<organism evidence="3 4">
    <name type="scientific">Brachionus calyciflorus</name>
    <dbReference type="NCBI Taxonomy" id="104777"/>
    <lineage>
        <taxon>Eukaryota</taxon>
        <taxon>Metazoa</taxon>
        <taxon>Spiralia</taxon>
        <taxon>Gnathifera</taxon>
        <taxon>Rotifera</taxon>
        <taxon>Eurotatoria</taxon>
        <taxon>Monogononta</taxon>
        <taxon>Pseudotrocha</taxon>
        <taxon>Ploima</taxon>
        <taxon>Brachionidae</taxon>
        <taxon>Brachionus</taxon>
    </lineage>
</organism>
<dbReference type="Gene3D" id="1.20.120.1080">
    <property type="match status" value="1"/>
</dbReference>
<proteinExistence type="predicted"/>
<dbReference type="InterPro" id="IPR007502">
    <property type="entry name" value="Helicase-assoc_dom"/>
</dbReference>
<dbReference type="InterPro" id="IPR014001">
    <property type="entry name" value="Helicase_ATP-bd"/>
</dbReference>
<protein>
    <recommendedName>
        <fullName evidence="2">R3H domain-containing protein</fullName>
    </recommendedName>
</protein>
<dbReference type="SUPFAM" id="SSF82708">
    <property type="entry name" value="R3H domain"/>
    <property type="match status" value="1"/>
</dbReference>
<dbReference type="Proteomes" id="UP000663879">
    <property type="component" value="Unassembled WGS sequence"/>
</dbReference>
<sequence length="1199" mass="139589">MSNFNESSRASSTESFQNEELSLEVKFTINLVINNFFSDKNNTEFEFPSSLTCWERAYVHKICKLNGLASDTKGKGNKKCVYITKKSKKSLPNPIEIKLSSEFIDLLKQNDCLMLSVKEQDDLIPKIQKPNNNSLHLFYKNLSLFDSIQPQVPKISFNSDTIYPISMYKQDILKSINANRFLFIAGDNAIGKTSQIGQYILEFYQVICQKCRIIHSVPFDLQAYSTSFRVSEARKEIFGDSIGCHLSNKKITSQKTLLTYCTHEILLKNFMNQNDLSNFNSITHIILDELHVKDRYSEFILILLKDLFFKLKHIKFILIGSAQMAEHIQKYFITCNIYIIPHLVVNYKELFLNDVLSVVDFNVNSYGIRKEGLDTLEKWCNEKCKKSFFKKINHEKSMTSLQKKDINFMLERSFLDGIYFKEILEMIKSNEIDVNIQHAGTMLTVLMSAAVNGMFDVMENLIRLGANINLRSCNEFTAADWAKRFAKNDVVNFLDSYQNLDYYGQIAISEAKLEKDSTHDEIKVSNFELLKNFYQKLSESWSVVFDILVKLIKNILEKDQQGSVLIYLSNYEEIAKLEDMLLENNVINIKIYKVFSDMNYQELNKIHESKDQKLILTTYISEYLSTFDYVTSIIDYGLDERRIHDEMTNSNLKKATWISKQSAFNRINKSNKSYSIVIYRLYNKLRFKNLCNLNPSEFVYHPLQELCLLSKQIIPFNTSITDLITKGSEYPAFLQLRNSINSLKVIDALDTWEDMTDLGLHLINLNIDLKYSKAILYSLILKCLNPILVIVSIIINGSPFIGDLEAKDKVKLINLKKSFLGEFSSDHLLFYRVYLLWKKSIYTNNEKKFCSDSFLNSSILHKTESLRIKLLKKLKEANFIRDRGLGDYKDLNSNSQNVNCIKAALAVAFYPNILRYDEKSDTFLNDKDTNIKLNSDSSLWSLKTRKNELAVYDNDWYVSDSLQMVKNITFLPSRIICLLCGPLRLTDSKAAPYFKIDNFLNFNIPDVDTFLSLRKKFNSMFIEFLKKQNYNEQDEQIKNLVFKYLNEDEKIFVHKELEIFDFSFRFNWENNKNSPTAYFISESSIVDFEENSFQVAKVFSNNNQNISNHLKESKKIFLFFVDKKETKWLGYGELFLANLLNQSELDMIEFNEQNTIYSLKLTRRKIHFDLSESFVDALSLNNNQEIDESVGFKLLSLLS</sequence>
<dbReference type="PANTHER" id="PTHR18934:SF213">
    <property type="entry name" value="3'-5' RNA HELICASE YTHDC2"/>
    <property type="match status" value="1"/>
</dbReference>
<dbReference type="Gene3D" id="3.30.1370.50">
    <property type="entry name" value="R3H-like domain"/>
    <property type="match status" value="1"/>
</dbReference>
<dbReference type="SMART" id="SM00487">
    <property type="entry name" value="DEXDc"/>
    <property type="match status" value="1"/>
</dbReference>
<dbReference type="AlphaFoldDB" id="A0A813NGC9"/>
<dbReference type="OrthoDB" id="6103986at2759"/>
<dbReference type="SUPFAM" id="SSF48403">
    <property type="entry name" value="Ankyrin repeat"/>
    <property type="match status" value="1"/>
</dbReference>
<gene>
    <name evidence="3" type="ORF">OXX778_LOCUS3220</name>
</gene>
<dbReference type="GO" id="GO:0004386">
    <property type="term" value="F:helicase activity"/>
    <property type="evidence" value="ECO:0007669"/>
    <property type="project" value="TreeGrafter"/>
</dbReference>
<keyword evidence="1" id="KW-0040">ANK repeat</keyword>
<dbReference type="Pfam" id="PF21010">
    <property type="entry name" value="HA2_C"/>
    <property type="match status" value="1"/>
</dbReference>
<dbReference type="InterPro" id="IPR001374">
    <property type="entry name" value="R3H_dom"/>
</dbReference>
<dbReference type="Gene3D" id="3.40.50.300">
    <property type="entry name" value="P-loop containing nucleotide triphosphate hydrolases"/>
    <property type="match status" value="2"/>
</dbReference>
<evidence type="ECO:0000313" key="3">
    <source>
        <dbReference type="EMBL" id="CAF0737757.1"/>
    </source>
</evidence>
<dbReference type="SMART" id="SM00847">
    <property type="entry name" value="HA2"/>
    <property type="match status" value="1"/>
</dbReference>
<evidence type="ECO:0000256" key="1">
    <source>
        <dbReference type="PROSITE-ProRule" id="PRU00023"/>
    </source>
</evidence>
<reference evidence="3" key="1">
    <citation type="submission" date="2021-02" db="EMBL/GenBank/DDBJ databases">
        <authorList>
            <person name="Nowell W R."/>
        </authorList>
    </citation>
    <scope>NUCLEOTIDE SEQUENCE</scope>
    <source>
        <strain evidence="3">Ploen Becks lab</strain>
    </source>
</reference>
<dbReference type="GO" id="GO:0003723">
    <property type="term" value="F:RNA binding"/>
    <property type="evidence" value="ECO:0007669"/>
    <property type="project" value="TreeGrafter"/>
</dbReference>
<feature type="domain" description="R3H" evidence="2">
    <location>
        <begin position="23"/>
        <end position="87"/>
    </location>
</feature>
<accession>A0A813NGC9</accession>